<keyword evidence="2" id="KW-1185">Reference proteome</keyword>
<dbReference type="InParanoid" id="P74501"/>
<name>P74501_SYNY3</name>
<dbReference type="KEGG" id="syn:ssr3300"/>
<dbReference type="eggNOG" id="COG1649">
    <property type="taxonomic scope" value="Bacteria"/>
</dbReference>
<evidence type="ECO:0000313" key="2">
    <source>
        <dbReference type="Proteomes" id="UP000001425"/>
    </source>
</evidence>
<reference evidence="1 2" key="1">
    <citation type="journal article" date="1995" name="DNA Res.">
        <title>Sequence analysis of the genome of the unicellular cyanobacterium Synechocystis sp. strain PCC6803. I. Sequence features in the 1 Mb region from map positions 64% to 92% of the genome.</title>
        <authorList>
            <person name="Kaneko T."/>
            <person name="Tanaka A."/>
            <person name="Sato S."/>
            <person name="Kotani H."/>
            <person name="Sazuka T."/>
            <person name="Miyajima N."/>
            <person name="Sugiura M."/>
            <person name="Tabata S."/>
        </authorList>
    </citation>
    <scope>NUCLEOTIDE SEQUENCE [LARGE SCALE GENOMIC DNA]</scope>
    <source>
        <strain evidence="2">ATCC 27184 / PCC 6803 / Kazusa</strain>
    </source>
</reference>
<dbReference type="PaxDb" id="1148-1653693"/>
<dbReference type="AlphaFoldDB" id="P74501"/>
<protein>
    <submittedName>
        <fullName evidence="1">Ssr3300 protein</fullName>
    </submittedName>
</protein>
<sequence length="83" mass="9104">MVVQVYGSTPAEVQQTVANSGIHTASRYVPVGIGLYTGIKAKPFNLQAVQNQVKAVKEQNLGHSLFVWEFLVLRTINAHLNVL</sequence>
<proteinExistence type="predicted"/>
<dbReference type="IntAct" id="P74501">
    <property type="interactions" value="2"/>
</dbReference>
<dbReference type="Proteomes" id="UP000001425">
    <property type="component" value="Chromosome"/>
</dbReference>
<organism evidence="1 2">
    <name type="scientific">Synechocystis sp. (strain ATCC 27184 / PCC 6803 / Kazusa)</name>
    <dbReference type="NCBI Taxonomy" id="1111708"/>
    <lineage>
        <taxon>Bacteria</taxon>
        <taxon>Bacillati</taxon>
        <taxon>Cyanobacteriota</taxon>
        <taxon>Cyanophyceae</taxon>
        <taxon>Synechococcales</taxon>
        <taxon>Merismopediaceae</taxon>
        <taxon>Synechocystis</taxon>
    </lineage>
</organism>
<dbReference type="EnsemblBacteria" id="BAA18605">
    <property type="protein sequence ID" value="BAA18605"/>
    <property type="gene ID" value="BAA18605"/>
</dbReference>
<gene>
    <name evidence="1" type="ordered locus">ssr3300</name>
</gene>
<accession>P74501</accession>
<dbReference type="PIR" id="S76476">
    <property type="entry name" value="S76476"/>
</dbReference>
<dbReference type="EMBL" id="BA000022">
    <property type="protein sequence ID" value="BAA18605.1"/>
    <property type="molecule type" value="Genomic_DNA"/>
</dbReference>
<evidence type="ECO:0000313" key="1">
    <source>
        <dbReference type="EMBL" id="BAA18605.1"/>
    </source>
</evidence>
<reference evidence="1 2" key="2">
    <citation type="journal article" date="1996" name="DNA Res.">
        <title>Sequence analysis of the genome of the unicellular cyanobacterium Synechocystis sp. strain PCC6803. II. Sequence determination of the entire genome and assignment of potential protein-coding regions.</title>
        <authorList>
            <person name="Kaneko T."/>
            <person name="Sato S."/>
            <person name="Kotani H."/>
            <person name="Tanaka A."/>
            <person name="Asamizu E."/>
            <person name="Nakamura Y."/>
            <person name="Miyajima N."/>
            <person name="Hirosawa M."/>
            <person name="Sugiura M."/>
            <person name="Sasamoto S."/>
            <person name="Kimura T."/>
            <person name="Hosouchi T."/>
            <person name="Matsuno A."/>
            <person name="Muraki A."/>
            <person name="Nakazaki N."/>
            <person name="Naruo K."/>
            <person name="Okumura S."/>
            <person name="Shimpo S."/>
            <person name="Takeuchi C."/>
            <person name="Wada T."/>
            <person name="Watanabe A."/>
            <person name="Yamada M."/>
            <person name="Yasuda M."/>
            <person name="Tabata S."/>
        </authorList>
    </citation>
    <scope>NUCLEOTIDE SEQUENCE [LARGE SCALE GENOMIC DNA]</scope>
    <source>
        <strain evidence="2">ATCC 27184 / PCC 6803 / Kazusa</strain>
    </source>
</reference>